<comment type="caution">
    <text evidence="1">The sequence shown here is derived from an EMBL/GenBank/DDBJ whole genome shotgun (WGS) entry which is preliminary data.</text>
</comment>
<dbReference type="PROSITE" id="PS00695">
    <property type="entry name" value="ENT_VIR_OMP_2"/>
    <property type="match status" value="1"/>
</dbReference>
<proteinExistence type="predicted"/>
<organism evidence="1 3">
    <name type="scientific">Campylobacter helveticus</name>
    <dbReference type="NCBI Taxonomy" id="28898"/>
    <lineage>
        <taxon>Bacteria</taxon>
        <taxon>Pseudomonadati</taxon>
        <taxon>Campylobacterota</taxon>
        <taxon>Epsilonproteobacteria</taxon>
        <taxon>Campylobacterales</taxon>
        <taxon>Campylobacteraceae</taxon>
        <taxon>Campylobacter</taxon>
    </lineage>
</organism>
<sequence>MKKYLVSFALSALMLNANEIVFEEGFSGKISVGGGFRDVKSNLSPLADSDFLGSYNAKNSDTSAIPLVGFELYYGGLIENDRVFLKNYNGRDLSGFALGYEMAYMSNFSSSLSFVSSIREKAYANPYALNTFREETDLDKFGLKFSQVYQSDFGKFGANYLFAKNKYDKETIPYSSLKRDGFYHEFELNYDYSLFNAGLLYDYNDADGKAASFSRYGFKAGLNLPLQDDFIISPTIAYSYYEADGTDPIFNKKQDGDIFELGVNVVKNKLLGYESLYAYANYNLEKRDSDINFYDETYQIFLTGLGYKF</sequence>
<name>A0AAX2UI02_9BACT</name>
<dbReference type="RefSeq" id="WP_082199498.1">
    <property type="nucleotide sequence ID" value="NZ_CP020478.1"/>
</dbReference>
<dbReference type="SUPFAM" id="SSF56935">
    <property type="entry name" value="Porins"/>
    <property type="match status" value="1"/>
</dbReference>
<dbReference type="AlphaFoldDB" id="A0AAX2UI02"/>
<dbReference type="EMBL" id="VDBS01000063">
    <property type="protein sequence ID" value="TNB55996.1"/>
    <property type="molecule type" value="Genomic_DNA"/>
</dbReference>
<protein>
    <submittedName>
        <fullName evidence="1">DUF2860 domain-containing protein</fullName>
    </submittedName>
</protein>
<dbReference type="PIRSF" id="PIRSF028696">
    <property type="entry name" value="UCP028696"/>
    <property type="match status" value="1"/>
</dbReference>
<dbReference type="GO" id="GO:0044384">
    <property type="term" value="C:host outer membrane"/>
    <property type="evidence" value="ECO:0007669"/>
    <property type="project" value="InterPro"/>
</dbReference>
<dbReference type="Pfam" id="PF11059">
    <property type="entry name" value="DUF2860"/>
    <property type="match status" value="1"/>
</dbReference>
<dbReference type="KEGG" id="chv:CHELV3228_0614"/>
<accession>A0AAX2UI02</accession>
<evidence type="ECO:0000313" key="4">
    <source>
        <dbReference type="Proteomes" id="UP000321317"/>
    </source>
</evidence>
<reference evidence="1 3" key="1">
    <citation type="submission" date="2019-05" db="EMBL/GenBank/DDBJ databases">
        <title>Draft genomes of eight strains of Campylobacter helveticus isolated from cats and a dog in New Zealand.</title>
        <authorList>
            <person name="Bojanic K."/>
            <person name="Midwinter A.C."/>
            <person name="Biggs P.J."/>
            <person name="Acke E."/>
            <person name="Cornelius A.J."/>
            <person name="Marshall J.C."/>
        </authorList>
    </citation>
    <scope>NUCLEOTIDE SEQUENCE [LARGE SCALE GENOMIC DNA]</scope>
    <source>
        <strain evidence="1 3">ACP123b</strain>
    </source>
</reference>
<gene>
    <name evidence="1" type="ORF">FDW42_08280</name>
    <name evidence="2" type="ORF">FVD16_02000</name>
</gene>
<evidence type="ECO:0000313" key="2">
    <source>
        <dbReference type="EMBL" id="TXK59080.1"/>
    </source>
</evidence>
<dbReference type="GeneID" id="52036533"/>
<dbReference type="EMBL" id="VRMA01000021">
    <property type="protein sequence ID" value="TXK59080.1"/>
    <property type="molecule type" value="Genomic_DNA"/>
</dbReference>
<evidence type="ECO:0000313" key="3">
    <source>
        <dbReference type="Proteomes" id="UP000306813"/>
    </source>
</evidence>
<dbReference type="InterPro" id="IPR016896">
    <property type="entry name" value="DUF2860"/>
</dbReference>
<keyword evidence="4" id="KW-1185">Reference proteome</keyword>
<dbReference type="Proteomes" id="UP000306813">
    <property type="component" value="Unassembled WGS sequence"/>
</dbReference>
<reference evidence="2 4" key="2">
    <citation type="submission" date="2019-08" db="EMBL/GenBank/DDBJ databases">
        <title>Rapid identification of Enteric Bacteria from Whole Genome Sequences (WGS) using Average Nucleotide Identity (ANI).</title>
        <authorList>
            <person name="Lane C."/>
        </authorList>
    </citation>
    <scope>NUCLEOTIDE SEQUENCE [LARGE SCALE GENOMIC DNA]</scope>
    <source>
        <strain evidence="2 4">D4984</strain>
    </source>
</reference>
<dbReference type="Proteomes" id="UP000321317">
    <property type="component" value="Unassembled WGS sequence"/>
</dbReference>
<dbReference type="InterPro" id="IPR000758">
    <property type="entry name" value="Enterovir_OMP"/>
</dbReference>
<evidence type="ECO:0000313" key="1">
    <source>
        <dbReference type="EMBL" id="TNB55996.1"/>
    </source>
</evidence>